<evidence type="ECO:0000313" key="2">
    <source>
        <dbReference type="WBParaSite" id="ACRNAN_scaffold5466.g11313.t1"/>
    </source>
</evidence>
<sequence>MLMGLYSIDEDFFAWRNVHGLIIRADSARNVRKVFSNGCLVPFFIYLIPRHFTLTSFARKEETFLACGVADGGFDIDPKMTLLPLSVFLGRKRVGWSS</sequence>
<dbReference type="WBParaSite" id="ACRNAN_scaffold5466.g11313.t1">
    <property type="protein sequence ID" value="ACRNAN_scaffold5466.g11313.t1"/>
    <property type="gene ID" value="ACRNAN_scaffold5466.g11313"/>
</dbReference>
<protein>
    <submittedName>
        <fullName evidence="2">Uncharacterized protein</fullName>
    </submittedName>
</protein>
<keyword evidence="1" id="KW-1185">Reference proteome</keyword>
<reference evidence="2" key="1">
    <citation type="submission" date="2022-11" db="UniProtKB">
        <authorList>
            <consortium name="WormBaseParasite"/>
        </authorList>
    </citation>
    <scope>IDENTIFICATION</scope>
</reference>
<evidence type="ECO:0000313" key="1">
    <source>
        <dbReference type="Proteomes" id="UP000887540"/>
    </source>
</evidence>
<dbReference type="AlphaFoldDB" id="A0A914E2W7"/>
<name>A0A914E2W7_9BILA</name>
<organism evidence="1 2">
    <name type="scientific">Acrobeloides nanus</name>
    <dbReference type="NCBI Taxonomy" id="290746"/>
    <lineage>
        <taxon>Eukaryota</taxon>
        <taxon>Metazoa</taxon>
        <taxon>Ecdysozoa</taxon>
        <taxon>Nematoda</taxon>
        <taxon>Chromadorea</taxon>
        <taxon>Rhabditida</taxon>
        <taxon>Tylenchina</taxon>
        <taxon>Cephalobomorpha</taxon>
        <taxon>Cephaloboidea</taxon>
        <taxon>Cephalobidae</taxon>
        <taxon>Acrobeloides</taxon>
    </lineage>
</organism>
<proteinExistence type="predicted"/>
<accession>A0A914E2W7</accession>
<dbReference type="Proteomes" id="UP000887540">
    <property type="component" value="Unplaced"/>
</dbReference>